<comment type="caution">
    <text evidence="1">The sequence shown here is derived from an EMBL/GenBank/DDBJ whole genome shotgun (WGS) entry which is preliminary data.</text>
</comment>
<gene>
    <name evidence="1" type="ORF">BPOR_0630g00100</name>
</gene>
<dbReference type="AlphaFoldDB" id="A0A4Z1KBI9"/>
<dbReference type="Proteomes" id="UP000297280">
    <property type="component" value="Unassembled WGS sequence"/>
</dbReference>
<evidence type="ECO:0000313" key="1">
    <source>
        <dbReference type="EMBL" id="TGO83541.1"/>
    </source>
</evidence>
<evidence type="ECO:0000313" key="2">
    <source>
        <dbReference type="Proteomes" id="UP000297280"/>
    </source>
</evidence>
<organism evidence="1 2">
    <name type="scientific">Botrytis porri</name>
    <dbReference type="NCBI Taxonomy" id="87229"/>
    <lineage>
        <taxon>Eukaryota</taxon>
        <taxon>Fungi</taxon>
        <taxon>Dikarya</taxon>
        <taxon>Ascomycota</taxon>
        <taxon>Pezizomycotina</taxon>
        <taxon>Leotiomycetes</taxon>
        <taxon>Helotiales</taxon>
        <taxon>Sclerotiniaceae</taxon>
        <taxon>Botrytis</taxon>
    </lineage>
</organism>
<reference evidence="1 2" key="1">
    <citation type="submission" date="2017-12" db="EMBL/GenBank/DDBJ databases">
        <title>Comparative genomics of Botrytis spp.</title>
        <authorList>
            <person name="Valero-Jimenez C.A."/>
            <person name="Tapia P."/>
            <person name="Veloso J."/>
            <person name="Silva-Moreno E."/>
            <person name="Staats M."/>
            <person name="Valdes J.H."/>
            <person name="Van Kan J.A.L."/>
        </authorList>
    </citation>
    <scope>NUCLEOTIDE SEQUENCE [LARGE SCALE GENOMIC DNA]</scope>
    <source>
        <strain evidence="1 2">MUCL3349</strain>
    </source>
</reference>
<protein>
    <submittedName>
        <fullName evidence="1">Uncharacterized protein</fullName>
    </submittedName>
</protein>
<accession>A0A4Z1KBI9</accession>
<name>A0A4Z1KBI9_9HELO</name>
<sequence>MKRREPSAKIEIHSVAESSISELLIRYCVKAIKLDTNTQDSFRVDCAWVQYAKGFNGINNWQYCRLKDASTARYMLLLKHAPDLLKKCPLTVPRKKSDNIMWWSRMPQIILKSKFKLAVRKNASRLLAHGTPSFVYMGFVTNGDTAPAKLLQQLDAAMALAAKTS</sequence>
<keyword evidence="2" id="KW-1185">Reference proteome</keyword>
<proteinExistence type="predicted"/>
<dbReference type="EMBL" id="PQXO01000629">
    <property type="protein sequence ID" value="TGO83541.1"/>
    <property type="molecule type" value="Genomic_DNA"/>
</dbReference>